<dbReference type="PANTHER" id="PTHR33375">
    <property type="entry name" value="CHROMOSOME-PARTITIONING PROTEIN PARB-RELATED"/>
    <property type="match status" value="1"/>
</dbReference>
<dbReference type="AlphaFoldDB" id="X1AQT2"/>
<dbReference type="GO" id="GO:0003677">
    <property type="term" value="F:DNA binding"/>
    <property type="evidence" value="ECO:0007669"/>
    <property type="project" value="InterPro"/>
</dbReference>
<dbReference type="InterPro" id="IPR003115">
    <property type="entry name" value="ParB_N"/>
</dbReference>
<evidence type="ECO:0000259" key="1">
    <source>
        <dbReference type="SMART" id="SM00470"/>
    </source>
</evidence>
<accession>X1AQT2</accession>
<organism evidence="2">
    <name type="scientific">marine sediment metagenome</name>
    <dbReference type="NCBI Taxonomy" id="412755"/>
    <lineage>
        <taxon>unclassified sequences</taxon>
        <taxon>metagenomes</taxon>
        <taxon>ecological metagenomes</taxon>
    </lineage>
</organism>
<dbReference type="NCBIfam" id="TIGR00180">
    <property type="entry name" value="parB_part"/>
    <property type="match status" value="1"/>
</dbReference>
<sequence length="212" mass="24176">MKIDIDKIDEGRFVIREEINEEYVDQLSKSLLEDGQWDPIIVRPKEDGRYEVVSGHYRLKASIKGGLKEIEATVRDLTDEDADVLSLKTNLIRLEMTAREQGLVLSKMMEAYSWSQSEIAEKLNVGHDWVGRRIRVALSLHVDVAEALDSGKINFSVAVVISGIAVLRQPEFLKIILERKITDQDEAWILRKVFLNDTIYTIGYQGKSSDQL</sequence>
<dbReference type="PANTHER" id="PTHR33375:SF1">
    <property type="entry name" value="CHROMOSOME-PARTITIONING PROTEIN PARB-RELATED"/>
    <property type="match status" value="1"/>
</dbReference>
<dbReference type="Gene3D" id="3.90.1530.30">
    <property type="match status" value="1"/>
</dbReference>
<gene>
    <name evidence="2" type="ORF">S01H4_34559</name>
</gene>
<reference evidence="2" key="1">
    <citation type="journal article" date="2014" name="Front. Microbiol.">
        <title>High frequency of phylogenetically diverse reductive dehalogenase-homologous genes in deep subseafloor sedimentary metagenomes.</title>
        <authorList>
            <person name="Kawai M."/>
            <person name="Futagami T."/>
            <person name="Toyoda A."/>
            <person name="Takaki Y."/>
            <person name="Nishi S."/>
            <person name="Hori S."/>
            <person name="Arai W."/>
            <person name="Tsubouchi T."/>
            <person name="Morono Y."/>
            <person name="Uchiyama I."/>
            <person name="Ito T."/>
            <person name="Fujiyama A."/>
            <person name="Inagaki F."/>
            <person name="Takami H."/>
        </authorList>
    </citation>
    <scope>NUCLEOTIDE SEQUENCE</scope>
    <source>
        <strain evidence="2">Expedition CK06-06</strain>
    </source>
</reference>
<protein>
    <recommendedName>
        <fullName evidence="1">ParB-like N-terminal domain-containing protein</fullName>
    </recommendedName>
</protein>
<proteinExistence type="predicted"/>
<dbReference type="EMBL" id="BART01018296">
    <property type="protein sequence ID" value="GAG74668.1"/>
    <property type="molecule type" value="Genomic_DNA"/>
</dbReference>
<dbReference type="SMART" id="SM00470">
    <property type="entry name" value="ParB"/>
    <property type="match status" value="1"/>
</dbReference>
<comment type="caution">
    <text evidence="2">The sequence shown here is derived from an EMBL/GenBank/DDBJ whole genome shotgun (WGS) entry which is preliminary data.</text>
</comment>
<dbReference type="SUPFAM" id="SSF110849">
    <property type="entry name" value="ParB/Sulfiredoxin"/>
    <property type="match status" value="1"/>
</dbReference>
<feature type="non-terminal residue" evidence="2">
    <location>
        <position position="212"/>
    </location>
</feature>
<dbReference type="GO" id="GO:0007059">
    <property type="term" value="P:chromosome segregation"/>
    <property type="evidence" value="ECO:0007669"/>
    <property type="project" value="TreeGrafter"/>
</dbReference>
<dbReference type="Pfam" id="PF02195">
    <property type="entry name" value="ParB_N"/>
    <property type="match status" value="1"/>
</dbReference>
<feature type="domain" description="ParB-like N-terminal" evidence="1">
    <location>
        <begin position="1"/>
        <end position="91"/>
    </location>
</feature>
<name>X1AQT2_9ZZZZ</name>
<dbReference type="GO" id="GO:0005694">
    <property type="term" value="C:chromosome"/>
    <property type="evidence" value="ECO:0007669"/>
    <property type="project" value="TreeGrafter"/>
</dbReference>
<dbReference type="InterPro" id="IPR004437">
    <property type="entry name" value="ParB/RepB/Spo0J"/>
</dbReference>
<dbReference type="InterPro" id="IPR036086">
    <property type="entry name" value="ParB/Sulfiredoxin_sf"/>
</dbReference>
<evidence type="ECO:0000313" key="2">
    <source>
        <dbReference type="EMBL" id="GAG74668.1"/>
    </source>
</evidence>
<dbReference type="InterPro" id="IPR050336">
    <property type="entry name" value="Chromosome_partition/occlusion"/>
</dbReference>
<dbReference type="Gene3D" id="1.10.10.2830">
    <property type="match status" value="1"/>
</dbReference>